<dbReference type="NCBIfam" id="TIGR01675">
    <property type="entry name" value="plant-AP"/>
    <property type="match status" value="1"/>
</dbReference>
<sequence>MTFPRLLLLFSLFCLTFSHENFDTHLLPRPLIVEHPETLLKEQSETHLKEENRLECSSWRFSVEANNLSPWKTIPEECVEYVRNYITGKGYSTDLQRVSREAADYAKSVELAGDGKDVWIFDIDETLLSNLPYYADHGYGLEVFDPVEFDKWVDKAMALPIEPSLKLYEEVQGRGFKVFLLTGRSESRREVTVENLINAGFRDWDQLVLRAPDEHGKLAIIFKSEKRSEMVKEGYRILGNSGDQWSDLLGPHHTTTLGLLPFPFGSRILRTALLSFELDLTVGDILDAPGEVIGKSNYGTLYKAFLQNSKSVRLLRFLRPVCTLRGEDFDQMIRFLGSIRHPNLVPLLGFYAGPRGEKLLVYPFYRCDCNNEAQKWAIIYKISLGIAKGLDYLHSGFQKPIIHGNLKSQNILLDRYFQPHISDSGLHLLLNPTTGQEMLESLASQGYKSPELIKMKEASEVNDIYSLGVILLELVTGKEPVNENPTTPDEDFYLPNYLRKAVLGHRVTDLFNPNILITSTNVDGDDEVPVTEEKILKFFQLAMSCCSPSPSLRPTIKQGWCKAAEQQFPTRSGTMDFGSNSFDEVDDISLFSGTNDGVDEVSEMKDESWEMVQKKGNQFVINDQPFYVNGFNTYWLMVFAADQSTRGKVSEVFKEASSAGLTVCRTWAFNDGQWRALQKSPSVYDEDVFKALDFVLSEARKYKIRLILSLVNNWDAYGGKPQYVKWGKAAGLNLTSDDDFFSHPTLRSYYKAHVKTVLNRLNTVTNITYKDDPTIFAWELINEPRCTSDPSGDMLQSWIQEMAVYVKSMDPKHLVEIGTEGFYGPSTPNKVQINPNTYAQQVGTDFIRNHQVLGVDFASVHIYADSWISQSISDVHVTFTKSWMEAHIEDAERYLGMPVVFSEFGVSTKDPGYNSSFRDTLIETVYDTLLNSTKKGGSGGGSLLWQLFPQGTDYMDDGYAIVLSQSPSTSKIISLHSKRLAIFNSKCAWKCRWGCRKKNQFETSLDHDEL</sequence>
<reference evidence="11" key="1">
    <citation type="submission" date="2018-11" db="EMBL/GenBank/DDBJ databases">
        <authorList>
            <person name="Grassa J C."/>
        </authorList>
    </citation>
    <scope>NUCLEOTIDE SEQUENCE [LARGE SCALE GENOMIC DNA]</scope>
</reference>
<dbReference type="GO" id="GO:0005576">
    <property type="term" value="C:extracellular region"/>
    <property type="evidence" value="ECO:0007669"/>
    <property type="project" value="UniProtKB-SubCell"/>
</dbReference>
<dbReference type="PANTHER" id="PTHR31451:SF54">
    <property type="entry name" value="MANNAN ENDO-1,4-BETA-MANNOSIDASE 6"/>
    <property type="match status" value="1"/>
</dbReference>
<dbReference type="FunFam" id="3.20.20.80:FF:000012">
    <property type="entry name" value="Mannan endo-1,4-beta-mannosidase 6"/>
    <property type="match status" value="1"/>
</dbReference>
<organism evidence="11 12">
    <name type="scientific">Cannabis sativa</name>
    <name type="common">Hemp</name>
    <name type="synonym">Marijuana</name>
    <dbReference type="NCBI Taxonomy" id="3483"/>
    <lineage>
        <taxon>Eukaryota</taxon>
        <taxon>Viridiplantae</taxon>
        <taxon>Streptophyta</taxon>
        <taxon>Embryophyta</taxon>
        <taxon>Tracheophyta</taxon>
        <taxon>Spermatophyta</taxon>
        <taxon>Magnoliopsida</taxon>
        <taxon>eudicotyledons</taxon>
        <taxon>Gunneridae</taxon>
        <taxon>Pentapetalae</taxon>
        <taxon>rosids</taxon>
        <taxon>fabids</taxon>
        <taxon>Rosales</taxon>
        <taxon>Cannabaceae</taxon>
        <taxon>Cannabis</taxon>
    </lineage>
</organism>
<evidence type="ECO:0000256" key="4">
    <source>
        <dbReference type="ARBA" id="ARBA00012706"/>
    </source>
</evidence>
<feature type="signal peptide" evidence="9">
    <location>
        <begin position="1"/>
        <end position="18"/>
    </location>
</feature>
<keyword evidence="12" id="KW-1185">Reference proteome</keyword>
<keyword evidence="8" id="KW-0326">Glycosidase</keyword>
<dbReference type="Gramene" id="evm.model.02.117">
    <property type="protein sequence ID" value="cds.evm.model.02.117"/>
    <property type="gene ID" value="evm.TU.02.117"/>
</dbReference>
<dbReference type="Gene3D" id="1.10.510.10">
    <property type="entry name" value="Transferase(Phosphotransferase) domain 1"/>
    <property type="match status" value="1"/>
</dbReference>
<dbReference type="InterPro" id="IPR036412">
    <property type="entry name" value="HAD-like_sf"/>
</dbReference>
<dbReference type="GO" id="GO:0003993">
    <property type="term" value="F:acid phosphatase activity"/>
    <property type="evidence" value="ECO:0007669"/>
    <property type="project" value="InterPro"/>
</dbReference>
<feature type="chain" id="PRO_5030749836" description="mannan endo-1,4-beta-mannosidase" evidence="9">
    <location>
        <begin position="19"/>
        <end position="1010"/>
    </location>
</feature>
<name>A0A803NSJ2_CANSA</name>
<comment type="subcellular location">
    <subcellularLocation>
        <location evidence="2">Secreted</location>
    </subcellularLocation>
</comment>
<dbReference type="InterPro" id="IPR005519">
    <property type="entry name" value="Acid_phosphat_B-like"/>
</dbReference>
<dbReference type="PROSITE" id="PS50011">
    <property type="entry name" value="PROTEIN_KINASE_DOM"/>
    <property type="match status" value="1"/>
</dbReference>
<comment type="similarity">
    <text evidence="3">Belongs to the glycosyl hydrolase 5 (cellulase A) family.</text>
</comment>
<dbReference type="InterPro" id="IPR001547">
    <property type="entry name" value="Glyco_hydro_5"/>
</dbReference>
<evidence type="ECO:0000256" key="1">
    <source>
        <dbReference type="ARBA" id="ARBA00001678"/>
    </source>
</evidence>
<dbReference type="Gene3D" id="3.30.200.20">
    <property type="entry name" value="Phosphorylase Kinase, domain 1"/>
    <property type="match status" value="1"/>
</dbReference>
<dbReference type="EMBL" id="UZAU01000089">
    <property type="status" value="NOT_ANNOTATED_CDS"/>
    <property type="molecule type" value="Genomic_DNA"/>
</dbReference>
<dbReference type="Proteomes" id="UP000596661">
    <property type="component" value="Chromosome 2"/>
</dbReference>
<dbReference type="GO" id="GO:0004672">
    <property type="term" value="F:protein kinase activity"/>
    <property type="evidence" value="ECO:0007669"/>
    <property type="project" value="InterPro"/>
</dbReference>
<dbReference type="CDD" id="cd07535">
    <property type="entry name" value="HAD_VSP"/>
    <property type="match status" value="1"/>
</dbReference>
<keyword evidence="5" id="KW-0964">Secreted</keyword>
<dbReference type="InterPro" id="IPR017853">
    <property type="entry name" value="GH"/>
</dbReference>
<evidence type="ECO:0000256" key="8">
    <source>
        <dbReference type="ARBA" id="ARBA00023295"/>
    </source>
</evidence>
<keyword evidence="7" id="KW-0378">Hydrolase</keyword>
<proteinExistence type="inferred from homology"/>
<evidence type="ECO:0000256" key="3">
    <source>
        <dbReference type="ARBA" id="ARBA00005641"/>
    </source>
</evidence>
<evidence type="ECO:0000256" key="6">
    <source>
        <dbReference type="ARBA" id="ARBA00022729"/>
    </source>
</evidence>
<dbReference type="InterPro" id="IPR023214">
    <property type="entry name" value="HAD_sf"/>
</dbReference>
<dbReference type="SUPFAM" id="SSF56112">
    <property type="entry name" value="Protein kinase-like (PK-like)"/>
    <property type="match status" value="1"/>
</dbReference>
<dbReference type="GO" id="GO:0016985">
    <property type="term" value="F:mannan endo-1,4-beta-mannosidase activity"/>
    <property type="evidence" value="ECO:0007669"/>
    <property type="project" value="UniProtKB-EC"/>
</dbReference>
<dbReference type="PANTHER" id="PTHR31451">
    <property type="match status" value="1"/>
</dbReference>
<dbReference type="EnsemblPlants" id="evm.model.02.117">
    <property type="protein sequence ID" value="cds.evm.model.02.117"/>
    <property type="gene ID" value="evm.TU.02.117"/>
</dbReference>
<dbReference type="Pfam" id="PF03767">
    <property type="entry name" value="Acid_phosphat_B"/>
    <property type="match status" value="1"/>
</dbReference>
<dbReference type="Gene3D" id="3.40.50.1000">
    <property type="entry name" value="HAD superfamily/HAD-like"/>
    <property type="match status" value="1"/>
</dbReference>
<evidence type="ECO:0000256" key="2">
    <source>
        <dbReference type="ARBA" id="ARBA00004613"/>
    </source>
</evidence>
<dbReference type="GO" id="GO:0000272">
    <property type="term" value="P:polysaccharide catabolic process"/>
    <property type="evidence" value="ECO:0007669"/>
    <property type="project" value="InterPro"/>
</dbReference>
<dbReference type="Pfam" id="PF26410">
    <property type="entry name" value="GH5_mannosidase"/>
    <property type="match status" value="1"/>
</dbReference>
<evidence type="ECO:0000259" key="10">
    <source>
        <dbReference type="PROSITE" id="PS50011"/>
    </source>
</evidence>
<feature type="domain" description="Protein kinase" evidence="10">
    <location>
        <begin position="287"/>
        <end position="568"/>
    </location>
</feature>
<evidence type="ECO:0000256" key="9">
    <source>
        <dbReference type="SAM" id="SignalP"/>
    </source>
</evidence>
<dbReference type="SUPFAM" id="SSF51445">
    <property type="entry name" value="(Trans)glycosidases"/>
    <property type="match status" value="1"/>
</dbReference>
<dbReference type="EC" id="3.2.1.78" evidence="4"/>
<evidence type="ECO:0000313" key="12">
    <source>
        <dbReference type="Proteomes" id="UP000596661"/>
    </source>
</evidence>
<dbReference type="Gene3D" id="3.20.20.80">
    <property type="entry name" value="Glycosidases"/>
    <property type="match status" value="1"/>
</dbReference>
<evidence type="ECO:0000256" key="7">
    <source>
        <dbReference type="ARBA" id="ARBA00022801"/>
    </source>
</evidence>
<dbReference type="AlphaFoldDB" id="A0A803NSJ2"/>
<keyword evidence="6 9" id="KW-0732">Signal</keyword>
<dbReference type="GO" id="GO:0005524">
    <property type="term" value="F:ATP binding"/>
    <property type="evidence" value="ECO:0007669"/>
    <property type="project" value="InterPro"/>
</dbReference>
<accession>A0A803NSJ2</accession>
<dbReference type="InterPro" id="IPR011009">
    <property type="entry name" value="Kinase-like_dom_sf"/>
</dbReference>
<reference evidence="11" key="2">
    <citation type="submission" date="2021-03" db="UniProtKB">
        <authorList>
            <consortium name="EnsemblPlants"/>
        </authorList>
    </citation>
    <scope>IDENTIFICATION</scope>
</reference>
<protein>
    <recommendedName>
        <fullName evidence="4">mannan endo-1,4-beta-mannosidase</fullName>
        <ecNumber evidence="4">3.2.1.78</ecNumber>
    </recommendedName>
</protein>
<dbReference type="InterPro" id="IPR000719">
    <property type="entry name" value="Prot_kinase_dom"/>
</dbReference>
<comment type="catalytic activity">
    <reaction evidence="1">
        <text>Random hydrolysis of (1-&gt;4)-beta-D-mannosidic linkages in mannans, galactomannans and glucomannans.</text>
        <dbReference type="EC" id="3.2.1.78"/>
    </reaction>
</comment>
<dbReference type="InterPro" id="IPR010028">
    <property type="entry name" value="Acid_phosphatase_pln"/>
</dbReference>
<evidence type="ECO:0000313" key="11">
    <source>
        <dbReference type="EnsemblPlants" id="cds.evm.model.02.117"/>
    </source>
</evidence>
<dbReference type="Pfam" id="PF00069">
    <property type="entry name" value="Pkinase"/>
    <property type="match status" value="1"/>
</dbReference>
<evidence type="ECO:0000256" key="5">
    <source>
        <dbReference type="ARBA" id="ARBA00022525"/>
    </source>
</evidence>
<dbReference type="InterPro" id="IPR045053">
    <property type="entry name" value="MAN-like"/>
</dbReference>
<dbReference type="SUPFAM" id="SSF56784">
    <property type="entry name" value="HAD-like"/>
    <property type="match status" value="1"/>
</dbReference>